<feature type="compositionally biased region" description="Basic and acidic residues" evidence="1">
    <location>
        <begin position="205"/>
        <end position="214"/>
    </location>
</feature>
<dbReference type="InterPro" id="IPR025403">
    <property type="entry name" value="TgpA-like_C"/>
</dbReference>
<feature type="transmembrane region" description="Helical" evidence="2">
    <location>
        <begin position="155"/>
        <end position="173"/>
    </location>
</feature>
<feature type="transmembrane region" description="Helical" evidence="2">
    <location>
        <begin position="340"/>
        <end position="361"/>
    </location>
</feature>
<feature type="transmembrane region" description="Helical" evidence="2">
    <location>
        <begin position="241"/>
        <end position="262"/>
    </location>
</feature>
<organism evidence="4 5">
    <name type="scientific">Deinococcus piscis</name>
    <dbReference type="NCBI Taxonomy" id="394230"/>
    <lineage>
        <taxon>Bacteria</taxon>
        <taxon>Thermotogati</taxon>
        <taxon>Deinococcota</taxon>
        <taxon>Deinococci</taxon>
        <taxon>Deinococcales</taxon>
        <taxon>Deinococcaceae</taxon>
        <taxon>Deinococcus</taxon>
    </lineage>
</organism>
<name>A0ABQ3JZA1_9DEIO</name>
<feature type="transmembrane region" description="Helical" evidence="2">
    <location>
        <begin position="51"/>
        <end position="69"/>
    </location>
</feature>
<sequence length="479" mass="51280">MTQAQPAAWRTAAFAALPLVLAGLLPALPLLGLVAVFALTAREDLRLYRTQLSLGVLATNLLVTLWLAVQGGDQRYMVAAFFLIVAQMALAFLVVQAAERAEEAWGHAWLWLLPAFALAPHPLGLVSLGAAALLRRSDDDRALPDRWQAAGQRRAWPWLAGAAALAVLAGVLLPRASLWEQAAAYMGVTEQVTVVNDSPLLSRPDLGEVGERGGGETPTFSPEAPEVNQTLSRAAAVSLEVLGVAVMLACMVYAVVMLRAQLRRPGLPPRWPQVWPLLALLALPLTLLAVAVAAQFRALDITVVDGARTPAPPPPDTLLEGAVQQVVALLAATPLGNLNLYHALFLLLVALLLFTLLAWGWHLLTSRPQPTFSDEVVQGAEPVRAAGPSSAPLHRVRQAYAQVERHLSAAGQYRRASETPAEYLRRVAGEWPEVAGPLATLGTTYGAVRYGSGVSERQADQAEQSAAAVLGMQWPEVRR</sequence>
<protein>
    <recommendedName>
        <fullName evidence="3">Protein-glutamine gamma-glutamyltransferase-like C-terminal domain-containing protein</fullName>
    </recommendedName>
</protein>
<keyword evidence="2" id="KW-0472">Membrane</keyword>
<reference evidence="5" key="1">
    <citation type="journal article" date="2019" name="Int. J. Syst. Evol. Microbiol.">
        <title>The Global Catalogue of Microorganisms (GCM) 10K type strain sequencing project: providing services to taxonomists for standard genome sequencing and annotation.</title>
        <authorList>
            <consortium name="The Broad Institute Genomics Platform"/>
            <consortium name="The Broad Institute Genome Sequencing Center for Infectious Disease"/>
            <person name="Wu L."/>
            <person name="Ma J."/>
        </authorList>
    </citation>
    <scope>NUCLEOTIDE SEQUENCE [LARGE SCALE GENOMIC DNA]</scope>
    <source>
        <strain evidence="5">CGMCC 1.18439</strain>
    </source>
</reference>
<evidence type="ECO:0000256" key="2">
    <source>
        <dbReference type="SAM" id="Phobius"/>
    </source>
</evidence>
<proteinExistence type="predicted"/>
<feature type="transmembrane region" description="Helical" evidence="2">
    <location>
        <begin position="274"/>
        <end position="296"/>
    </location>
</feature>
<feature type="domain" description="Protein-glutamine gamma-glutamyltransferase-like C-terminal" evidence="3">
    <location>
        <begin position="399"/>
        <end position="465"/>
    </location>
</feature>
<feature type="transmembrane region" description="Helical" evidence="2">
    <location>
        <begin position="76"/>
        <end position="97"/>
    </location>
</feature>
<keyword evidence="5" id="KW-1185">Reference proteome</keyword>
<dbReference type="Pfam" id="PF13559">
    <property type="entry name" value="DUF4129"/>
    <property type="match status" value="1"/>
</dbReference>
<evidence type="ECO:0000259" key="3">
    <source>
        <dbReference type="Pfam" id="PF13559"/>
    </source>
</evidence>
<dbReference type="Proteomes" id="UP000632154">
    <property type="component" value="Unassembled WGS sequence"/>
</dbReference>
<feature type="region of interest" description="Disordered" evidence="1">
    <location>
        <begin position="205"/>
        <end position="226"/>
    </location>
</feature>
<evidence type="ECO:0000313" key="5">
    <source>
        <dbReference type="Proteomes" id="UP000632154"/>
    </source>
</evidence>
<feature type="transmembrane region" description="Helical" evidence="2">
    <location>
        <begin position="109"/>
        <end position="134"/>
    </location>
</feature>
<evidence type="ECO:0000313" key="4">
    <source>
        <dbReference type="EMBL" id="GHF96147.1"/>
    </source>
</evidence>
<dbReference type="EMBL" id="BNAL01000004">
    <property type="protein sequence ID" value="GHF96147.1"/>
    <property type="molecule type" value="Genomic_DNA"/>
</dbReference>
<feature type="transmembrane region" description="Helical" evidence="2">
    <location>
        <begin position="12"/>
        <end position="39"/>
    </location>
</feature>
<comment type="caution">
    <text evidence="4">The sequence shown here is derived from an EMBL/GenBank/DDBJ whole genome shotgun (WGS) entry which is preliminary data.</text>
</comment>
<evidence type="ECO:0000256" key="1">
    <source>
        <dbReference type="SAM" id="MobiDB-lite"/>
    </source>
</evidence>
<keyword evidence="2" id="KW-0812">Transmembrane</keyword>
<accession>A0ABQ3JZA1</accession>
<gene>
    <name evidence="4" type="ORF">GCM10017783_05020</name>
</gene>
<keyword evidence="2" id="KW-1133">Transmembrane helix</keyword>
<dbReference type="RefSeq" id="WP_189642106.1">
    <property type="nucleotide sequence ID" value="NZ_BNAL01000004.1"/>
</dbReference>